<evidence type="ECO:0000313" key="2">
    <source>
        <dbReference type="Proteomes" id="UP001497680"/>
    </source>
</evidence>
<name>A0ACC0CYG3_9PEZI</name>
<sequence length="357" mass="40492">MPCPETAHSVAPLFKQFELIPEMFGPGEETRAWKEQVIKCFFCKDCKLSYIMGSDSSIKATCPSHVLQNRQRYVAITVTPLRFYHRIDIERVECSAALTLGPSGHRVNAQFNCFSRPDPGDADGNLDNMEIAAIIKALEAVEERMIPHRQRVTEKAVYTNSSYFAGQAWRFQLVLMTPTDPNILSFLIEAHKLQYSFKRKAFVERNSRGSVTKKYPVTEERRYQVASFIRSVKRLASVFGIQVHLAHTTNFKHAVARENFKNPMDVIPKGRNLLAQGKKNKPPVPPARTSSLRHKAPGFQDKSKGDKEEEEEFLAGDSLKYLSVDARFDTKEQERADVADPDGIYSASPRLTRIQPL</sequence>
<dbReference type="Proteomes" id="UP001497680">
    <property type="component" value="Unassembled WGS sequence"/>
</dbReference>
<dbReference type="EMBL" id="MU394326">
    <property type="protein sequence ID" value="KAI6085340.1"/>
    <property type="molecule type" value="Genomic_DNA"/>
</dbReference>
<comment type="caution">
    <text evidence="1">The sequence shown here is derived from an EMBL/GenBank/DDBJ whole genome shotgun (WGS) entry which is preliminary data.</text>
</comment>
<accession>A0ACC0CYG3</accession>
<protein>
    <submittedName>
        <fullName evidence="1">Uncharacterized protein</fullName>
    </submittedName>
</protein>
<reference evidence="1 2" key="1">
    <citation type="journal article" date="2022" name="New Phytol.">
        <title>Ecological generalism drives hyperdiversity of secondary metabolite gene clusters in xylarialean endophytes.</title>
        <authorList>
            <person name="Franco M.E.E."/>
            <person name="Wisecaver J.H."/>
            <person name="Arnold A.E."/>
            <person name="Ju Y.M."/>
            <person name="Slot J.C."/>
            <person name="Ahrendt S."/>
            <person name="Moore L.P."/>
            <person name="Eastman K.E."/>
            <person name="Scott K."/>
            <person name="Konkel Z."/>
            <person name="Mondo S.J."/>
            <person name="Kuo A."/>
            <person name="Hayes R.D."/>
            <person name="Haridas S."/>
            <person name="Andreopoulos B."/>
            <person name="Riley R."/>
            <person name="LaButti K."/>
            <person name="Pangilinan J."/>
            <person name="Lipzen A."/>
            <person name="Amirebrahimi M."/>
            <person name="Yan J."/>
            <person name="Adam C."/>
            <person name="Keymanesh K."/>
            <person name="Ng V."/>
            <person name="Louie K."/>
            <person name="Northen T."/>
            <person name="Drula E."/>
            <person name="Henrissat B."/>
            <person name="Hsieh H.M."/>
            <person name="Youens-Clark K."/>
            <person name="Lutzoni F."/>
            <person name="Miadlikowska J."/>
            <person name="Eastwood D.C."/>
            <person name="Hamelin R.C."/>
            <person name="Grigoriev I.V."/>
            <person name="U'Ren J.M."/>
        </authorList>
    </citation>
    <scope>NUCLEOTIDE SEQUENCE [LARGE SCALE GENOMIC DNA]</scope>
    <source>
        <strain evidence="1 2">ER1909</strain>
    </source>
</reference>
<proteinExistence type="predicted"/>
<evidence type="ECO:0000313" key="1">
    <source>
        <dbReference type="EMBL" id="KAI6085340.1"/>
    </source>
</evidence>
<organism evidence="1 2">
    <name type="scientific">Hypoxylon rubiginosum</name>
    <dbReference type="NCBI Taxonomy" id="110542"/>
    <lineage>
        <taxon>Eukaryota</taxon>
        <taxon>Fungi</taxon>
        <taxon>Dikarya</taxon>
        <taxon>Ascomycota</taxon>
        <taxon>Pezizomycotina</taxon>
        <taxon>Sordariomycetes</taxon>
        <taxon>Xylariomycetidae</taxon>
        <taxon>Xylariales</taxon>
        <taxon>Hypoxylaceae</taxon>
        <taxon>Hypoxylon</taxon>
    </lineage>
</organism>
<gene>
    <name evidence="1" type="ORF">F4821DRAFT_150749</name>
</gene>
<keyword evidence="2" id="KW-1185">Reference proteome</keyword>